<dbReference type="InterPro" id="IPR027385">
    <property type="entry name" value="Beta-barrel_OMP"/>
</dbReference>
<gene>
    <name evidence="3" type="ORF">EVA_06360</name>
</gene>
<name>J9GE02_9ZZZZ</name>
<feature type="domain" description="Outer membrane protein beta-barrel" evidence="2">
    <location>
        <begin position="8"/>
        <end position="179"/>
    </location>
</feature>
<dbReference type="Gene3D" id="2.40.160.20">
    <property type="match status" value="1"/>
</dbReference>
<keyword evidence="1" id="KW-0732">Signal</keyword>
<accession>J9GE02</accession>
<evidence type="ECO:0000313" key="3">
    <source>
        <dbReference type="EMBL" id="EJX05542.1"/>
    </source>
</evidence>
<reference evidence="3" key="1">
    <citation type="journal article" date="2012" name="PLoS ONE">
        <title>Gene sets for utilization of primary and secondary nutrition supplies in the distal gut of endangered iberian lynx.</title>
        <authorList>
            <person name="Alcaide M."/>
            <person name="Messina E."/>
            <person name="Richter M."/>
            <person name="Bargiela R."/>
            <person name="Peplies J."/>
            <person name="Huws S.A."/>
            <person name="Newbold C.J."/>
            <person name="Golyshin P.N."/>
            <person name="Simon M.A."/>
            <person name="Lopez G."/>
            <person name="Yakimov M.M."/>
            <person name="Ferrer M."/>
        </authorList>
    </citation>
    <scope>NUCLEOTIDE SEQUENCE</scope>
</reference>
<evidence type="ECO:0000259" key="2">
    <source>
        <dbReference type="Pfam" id="PF13505"/>
    </source>
</evidence>
<dbReference type="SUPFAM" id="SSF56925">
    <property type="entry name" value="OMPA-like"/>
    <property type="match status" value="1"/>
</dbReference>
<dbReference type="EMBL" id="AMCI01001439">
    <property type="protein sequence ID" value="EJX05542.1"/>
    <property type="molecule type" value="Genomic_DNA"/>
</dbReference>
<proteinExistence type="predicted"/>
<dbReference type="InterPro" id="IPR011250">
    <property type="entry name" value="OMP/PagP_B-barrel"/>
</dbReference>
<dbReference type="Pfam" id="PF13505">
    <property type="entry name" value="OMP_b-brl"/>
    <property type="match status" value="1"/>
</dbReference>
<sequence>MKKIVCMLVVALVAISASAQVYVGGSFGISSQKTETVKDAELKTTTIKILPEIGYELNEAWSLGTVIGYEHTKTGDLKMNTFTIAPYARYHFLENDMVKLFADGGFGFSTSKVKGSDALNAWNIGIRPGIAVKLSDHFCLVAKYGFFGYEKKDIIGGEQKNFGLDFDTDELNFGFHYIF</sequence>
<evidence type="ECO:0000256" key="1">
    <source>
        <dbReference type="ARBA" id="ARBA00022729"/>
    </source>
</evidence>
<comment type="caution">
    <text evidence="3">The sequence shown here is derived from an EMBL/GenBank/DDBJ whole genome shotgun (WGS) entry which is preliminary data.</text>
</comment>
<protein>
    <recommendedName>
        <fullName evidence="2">Outer membrane protein beta-barrel domain-containing protein</fullName>
    </recommendedName>
</protein>
<organism evidence="3">
    <name type="scientific">gut metagenome</name>
    <dbReference type="NCBI Taxonomy" id="749906"/>
    <lineage>
        <taxon>unclassified sequences</taxon>
        <taxon>metagenomes</taxon>
        <taxon>organismal metagenomes</taxon>
    </lineage>
</organism>
<dbReference type="AlphaFoldDB" id="J9GE02"/>